<dbReference type="InterPro" id="IPR050474">
    <property type="entry name" value="Hel308_SKI2-like"/>
</dbReference>
<dbReference type="PANTHER" id="PTHR47961:SF8">
    <property type="entry name" value="DEXH-BOX ATP-DEPENDENT RNA HELICASE DEXH15 CHLOROPLASTIC"/>
    <property type="match status" value="1"/>
</dbReference>
<protein>
    <submittedName>
        <fullName evidence="7">DEAD/DEAH box helicase</fullName>
    </submittedName>
</protein>
<dbReference type="STRING" id="391936.S7S_13220"/>
<evidence type="ECO:0000313" key="8">
    <source>
        <dbReference type="Proteomes" id="UP000006764"/>
    </source>
</evidence>
<dbReference type="AlphaFoldDB" id="A0A0B4XPH6"/>
<dbReference type="KEGG" id="apac:S7S_13220"/>
<dbReference type="Gene3D" id="3.40.50.300">
    <property type="entry name" value="P-loop containing nucleotide triphosphate hydrolases"/>
    <property type="match status" value="2"/>
</dbReference>
<dbReference type="GO" id="GO:0016787">
    <property type="term" value="F:hydrolase activity"/>
    <property type="evidence" value="ECO:0007669"/>
    <property type="project" value="UniProtKB-KW"/>
</dbReference>
<keyword evidence="8" id="KW-1185">Reference proteome</keyword>
<dbReference type="PROSITE" id="PS51192">
    <property type="entry name" value="HELICASE_ATP_BIND_1"/>
    <property type="match status" value="1"/>
</dbReference>
<gene>
    <name evidence="7" type="ORF">S7S_13220</name>
</gene>
<dbReference type="SMART" id="SM00487">
    <property type="entry name" value="DEXDc"/>
    <property type="match status" value="1"/>
</dbReference>
<dbReference type="Pfam" id="PF00270">
    <property type="entry name" value="DEAD"/>
    <property type="match status" value="1"/>
</dbReference>
<dbReference type="Pfam" id="PF00271">
    <property type="entry name" value="Helicase_C"/>
    <property type="match status" value="1"/>
</dbReference>
<evidence type="ECO:0000256" key="4">
    <source>
        <dbReference type="ARBA" id="ARBA00022840"/>
    </source>
</evidence>
<evidence type="ECO:0000259" key="6">
    <source>
        <dbReference type="PROSITE" id="PS51194"/>
    </source>
</evidence>
<dbReference type="Proteomes" id="UP000006764">
    <property type="component" value="Chromosome"/>
</dbReference>
<evidence type="ECO:0000256" key="2">
    <source>
        <dbReference type="ARBA" id="ARBA00022801"/>
    </source>
</evidence>
<dbReference type="InterPro" id="IPR014001">
    <property type="entry name" value="Helicase_ATP-bd"/>
</dbReference>
<organism evidence="7 8">
    <name type="scientific">Isoalcanivorax pacificus W11-5</name>
    <dbReference type="NCBI Taxonomy" id="391936"/>
    <lineage>
        <taxon>Bacteria</taxon>
        <taxon>Pseudomonadati</taxon>
        <taxon>Pseudomonadota</taxon>
        <taxon>Gammaproteobacteria</taxon>
        <taxon>Oceanospirillales</taxon>
        <taxon>Alcanivoracaceae</taxon>
        <taxon>Isoalcanivorax</taxon>
    </lineage>
</organism>
<evidence type="ECO:0000256" key="1">
    <source>
        <dbReference type="ARBA" id="ARBA00022741"/>
    </source>
</evidence>
<dbReference type="InterPro" id="IPR011545">
    <property type="entry name" value="DEAD/DEAH_box_helicase_dom"/>
</dbReference>
<dbReference type="SUPFAM" id="SSF52540">
    <property type="entry name" value="P-loop containing nucleoside triphosphate hydrolases"/>
    <property type="match status" value="1"/>
</dbReference>
<evidence type="ECO:0000256" key="3">
    <source>
        <dbReference type="ARBA" id="ARBA00022806"/>
    </source>
</evidence>
<dbReference type="GO" id="GO:0005524">
    <property type="term" value="F:ATP binding"/>
    <property type="evidence" value="ECO:0007669"/>
    <property type="project" value="UniProtKB-KW"/>
</dbReference>
<keyword evidence="2" id="KW-0378">Hydrolase</keyword>
<reference evidence="7 8" key="1">
    <citation type="journal article" date="2012" name="J. Bacteriol.">
        <title>Genome sequence of an alkane-degrading bacterium, Alcanivorax pacificus type strain W11-5, isolated from deep sea sediment.</title>
        <authorList>
            <person name="Lai Q."/>
            <person name="Shao Z."/>
        </authorList>
    </citation>
    <scope>NUCLEOTIDE SEQUENCE [LARGE SCALE GENOMIC DNA]</scope>
    <source>
        <strain evidence="7 8">W11-5</strain>
    </source>
</reference>
<dbReference type="GO" id="GO:0004386">
    <property type="term" value="F:helicase activity"/>
    <property type="evidence" value="ECO:0007669"/>
    <property type="project" value="UniProtKB-KW"/>
</dbReference>
<feature type="domain" description="Helicase ATP-binding" evidence="5">
    <location>
        <begin position="274"/>
        <end position="439"/>
    </location>
</feature>
<feature type="domain" description="Helicase C-terminal" evidence="6">
    <location>
        <begin position="571"/>
        <end position="714"/>
    </location>
</feature>
<dbReference type="GO" id="GO:0003676">
    <property type="term" value="F:nucleic acid binding"/>
    <property type="evidence" value="ECO:0007669"/>
    <property type="project" value="InterPro"/>
</dbReference>
<dbReference type="PANTHER" id="PTHR47961">
    <property type="entry name" value="DNA POLYMERASE THETA, PUTATIVE (AFU_ORTHOLOGUE AFUA_1G05260)-RELATED"/>
    <property type="match status" value="1"/>
</dbReference>
<keyword evidence="4" id="KW-0067">ATP-binding</keyword>
<sequence>MADSAHTEDLLKRVALAYEMAAIEGLPAFLSQSPEQDDLRLQCVAGAWRAFEFRRLMPVATATEERIFQVLHLAGLAYCGDRWSDIRRWFTENRTAIAVPSVANQPWHLRLLYRLFDCWVRLLRKNGWDDLDQIREIIAGLREDQREYEKSSLDSGSNAQDRAMALRLIALYHWAKATEVLARYVLQGEPRGVHAVLDKHFEAATDAATVGGDAALEVLMRWLHASSRQMVAGSLWWVAHSINSRVTRFVGSATKHQAMFELLPPQRAALQEQGLLDAAATAVVIDLPTSGGKTLLAQFRILQALNQFAERGGWVAYVVPTKALGNQITRRLRRDFSPVGVRVEQLTGAVEIDAIEESLLSSTETGETRAFDVLVATPEKLQLIIRNKKVSRPLSLMVMDEAHNMESEARGLRIELLLATVKQECAGTNFLLLMPFVERADALARWLASDPNSGRSISVGTSPWRPNEQLVGMFRAKTDDTVRAGWQLEFESLLTTRKTIHLSGTHPVGSVKPLDVARSKFIKANGQQQGFNLQAAAMATVFSARGTSIAVGSDPGTTWSMAREVVKALPTQESVSDRVQLVQHFLAAEISPQFELIKMLSHGVGVHHAGLSDEVRSLIEWLTEEGDIKVLCATTTLAQGINFPVSSVFLATTKYPYGVPFKKREFWNLAGRAGRMNQDSVGVVGIADTNRGNEIRQYVRDAAGELVSQLVSVVAELDQANDGEALLGVLRADQWEDYRCYVNHLVHEIGNLDRVIASMENSLRNTYGYRILQESSEGRTRAQKLIEATKLYARKISENPGQVARADNTGFSFEGVGRALHGIRELNRDLTTADFSADKLFGNASSMSDLYGIMLKIPQLARNLEDITTNGMEHQQLASITRDWVDGKSIQQIASTYFRAEENQTQAITNACKAIYRNLINNGTWGLSALSRLSGIDFEQLPDEQKRHINLLPAMIYHGVKTEEGVLMRMNGVPRSIAETLGESYRQASGDSKQKASIHAVRDFIASAEISAWNKARSESSPLSAAEYRNVWRVLSGTEG</sequence>
<keyword evidence="1" id="KW-0547">Nucleotide-binding</keyword>
<accession>A0A0B4XPH6</accession>
<dbReference type="EMBL" id="CP004387">
    <property type="protein sequence ID" value="AJD49056.1"/>
    <property type="molecule type" value="Genomic_DNA"/>
</dbReference>
<dbReference type="InterPro" id="IPR001650">
    <property type="entry name" value="Helicase_C-like"/>
</dbReference>
<evidence type="ECO:0000313" key="7">
    <source>
        <dbReference type="EMBL" id="AJD49056.1"/>
    </source>
</evidence>
<keyword evidence="3 7" id="KW-0347">Helicase</keyword>
<name>A0A0B4XPH6_9GAMM</name>
<proteinExistence type="predicted"/>
<dbReference type="PROSITE" id="PS51194">
    <property type="entry name" value="HELICASE_CTER"/>
    <property type="match status" value="1"/>
</dbReference>
<dbReference type="HOGENOM" id="CLU_010962_0_0_6"/>
<evidence type="ECO:0000259" key="5">
    <source>
        <dbReference type="PROSITE" id="PS51192"/>
    </source>
</evidence>
<dbReference type="InterPro" id="IPR027417">
    <property type="entry name" value="P-loop_NTPase"/>
</dbReference>
<dbReference type="CDD" id="cd17921">
    <property type="entry name" value="DEXHc_Ski2"/>
    <property type="match status" value="1"/>
</dbReference>
<dbReference type="SMART" id="SM00490">
    <property type="entry name" value="HELICc"/>
    <property type="match status" value="1"/>
</dbReference>